<dbReference type="InterPro" id="IPR011008">
    <property type="entry name" value="Dimeric_a/b-barrel"/>
</dbReference>
<reference evidence="2 3" key="1">
    <citation type="submission" date="2024-03" db="EMBL/GenBank/DDBJ databases">
        <title>Two novel species of the genus Flavobacterium exhibiting potentially degradation of complex polysaccharides.</title>
        <authorList>
            <person name="Lian X."/>
        </authorList>
    </citation>
    <scope>NUCLEOTIDE SEQUENCE [LARGE SCALE GENOMIC DNA]</scope>
    <source>
        <strain evidence="3">j3</strain>
    </source>
</reference>
<dbReference type="PANTHER" id="PTHR33336:SF3">
    <property type="entry name" value="ABM DOMAIN-CONTAINING PROTEIN"/>
    <property type="match status" value="1"/>
</dbReference>
<evidence type="ECO:0000259" key="1">
    <source>
        <dbReference type="PROSITE" id="PS51725"/>
    </source>
</evidence>
<dbReference type="EC" id="1.-.-.-" evidence="2"/>
<gene>
    <name evidence="2" type="ORF">WFZ85_15280</name>
</gene>
<dbReference type="GO" id="GO:0004497">
    <property type="term" value="F:monooxygenase activity"/>
    <property type="evidence" value="ECO:0007669"/>
    <property type="project" value="UniProtKB-KW"/>
</dbReference>
<dbReference type="Pfam" id="PF03992">
    <property type="entry name" value="ABM"/>
    <property type="match status" value="1"/>
</dbReference>
<keyword evidence="2" id="KW-0503">Monooxygenase</keyword>
<accession>A0ABU9NBG2</accession>
<feature type="domain" description="ABM" evidence="1">
    <location>
        <begin position="4"/>
        <end position="93"/>
    </location>
</feature>
<dbReference type="EMBL" id="JBCGDO010000038">
    <property type="protein sequence ID" value="MEM0543968.1"/>
    <property type="molecule type" value="Genomic_DNA"/>
</dbReference>
<dbReference type="InterPro" id="IPR007138">
    <property type="entry name" value="ABM_dom"/>
</dbReference>
<protein>
    <submittedName>
        <fullName evidence="2">Quinol monooxygenase</fullName>
        <ecNumber evidence="2">1.-.-.-</ecNumber>
    </submittedName>
</protein>
<keyword evidence="2" id="KW-0560">Oxidoreductase</keyword>
<dbReference type="Proteomes" id="UP001460072">
    <property type="component" value="Unassembled WGS sequence"/>
</dbReference>
<dbReference type="PROSITE" id="PS51725">
    <property type="entry name" value="ABM"/>
    <property type="match status" value="1"/>
</dbReference>
<dbReference type="RefSeq" id="WP_342697135.1">
    <property type="nucleotide sequence ID" value="NZ_JBCGDO010000038.1"/>
</dbReference>
<keyword evidence="3" id="KW-1185">Reference proteome</keyword>
<comment type="caution">
    <text evidence="2">The sequence shown here is derived from an EMBL/GenBank/DDBJ whole genome shotgun (WGS) entry which is preliminary data.</text>
</comment>
<dbReference type="SUPFAM" id="SSF54909">
    <property type="entry name" value="Dimeric alpha+beta barrel"/>
    <property type="match status" value="1"/>
</dbReference>
<dbReference type="InterPro" id="IPR050744">
    <property type="entry name" value="AI-2_Isomerase_LsrG"/>
</dbReference>
<evidence type="ECO:0000313" key="2">
    <source>
        <dbReference type="EMBL" id="MEM0543968.1"/>
    </source>
</evidence>
<dbReference type="PANTHER" id="PTHR33336">
    <property type="entry name" value="QUINOL MONOOXYGENASE YGIN-RELATED"/>
    <property type="match status" value="1"/>
</dbReference>
<evidence type="ECO:0000313" key="3">
    <source>
        <dbReference type="Proteomes" id="UP001460072"/>
    </source>
</evidence>
<proteinExistence type="predicted"/>
<dbReference type="Gene3D" id="3.30.70.100">
    <property type="match status" value="1"/>
</dbReference>
<sequence>MESVKLLAKYKIKEGKVEEFKILFEQIAKHTAKESGNLAYRSFFDHSNDSNFFIYEEYENLQALETHKNSFYFKEIVIERIVPLLESREVFQLNENNF</sequence>
<name>A0ABU9NBG2_9FLAO</name>
<organism evidence="2 3">
    <name type="scientific">Flavobacterium aureirubrum</name>
    <dbReference type="NCBI Taxonomy" id="3133147"/>
    <lineage>
        <taxon>Bacteria</taxon>
        <taxon>Pseudomonadati</taxon>
        <taxon>Bacteroidota</taxon>
        <taxon>Flavobacteriia</taxon>
        <taxon>Flavobacteriales</taxon>
        <taxon>Flavobacteriaceae</taxon>
        <taxon>Flavobacterium</taxon>
    </lineage>
</organism>